<evidence type="ECO:0000256" key="4">
    <source>
        <dbReference type="ARBA" id="ARBA00022989"/>
    </source>
</evidence>
<dbReference type="AlphaFoldDB" id="A0A7W9J1R8"/>
<dbReference type="PANTHER" id="PTHR28259:SF1">
    <property type="entry name" value="FLUORIDE EXPORT PROTEIN 1-RELATED"/>
    <property type="match status" value="1"/>
</dbReference>
<dbReference type="GO" id="GO:0046872">
    <property type="term" value="F:metal ion binding"/>
    <property type="evidence" value="ECO:0007669"/>
    <property type="project" value="UniProtKB-KW"/>
</dbReference>
<dbReference type="Proteomes" id="UP000549971">
    <property type="component" value="Unassembled WGS sequence"/>
</dbReference>
<keyword evidence="10" id="KW-0479">Metal-binding</keyword>
<sequence>MNLLLVAVGAAVGAPLRFLTDRYVVARILRGARPFPWGTLTVNVLGSFVLGLLTGVTDHTTTLLVGVGFCGAFTTYSTFAAETLQLARGGNRAGAVLNAVLNLGVGLAAAILGATIT</sequence>
<feature type="transmembrane region" description="Helical" evidence="10">
    <location>
        <begin position="37"/>
        <end position="56"/>
    </location>
</feature>
<dbReference type="NCBIfam" id="TIGR00494">
    <property type="entry name" value="crcB"/>
    <property type="match status" value="1"/>
</dbReference>
<evidence type="ECO:0000313" key="12">
    <source>
        <dbReference type="Proteomes" id="UP000549971"/>
    </source>
</evidence>
<dbReference type="InterPro" id="IPR003691">
    <property type="entry name" value="FluC"/>
</dbReference>
<keyword evidence="10" id="KW-0915">Sodium</keyword>
<dbReference type="PANTHER" id="PTHR28259">
    <property type="entry name" value="FLUORIDE EXPORT PROTEIN 1-RELATED"/>
    <property type="match status" value="1"/>
</dbReference>
<evidence type="ECO:0000256" key="8">
    <source>
        <dbReference type="ARBA" id="ARBA00035585"/>
    </source>
</evidence>
<dbReference type="EMBL" id="JACHMY010000001">
    <property type="protein sequence ID" value="MBB5833993.1"/>
    <property type="molecule type" value="Genomic_DNA"/>
</dbReference>
<keyword evidence="10" id="KW-0406">Ion transport</keyword>
<evidence type="ECO:0000256" key="3">
    <source>
        <dbReference type="ARBA" id="ARBA00022692"/>
    </source>
</evidence>
<reference evidence="11 12" key="1">
    <citation type="submission" date="2020-08" db="EMBL/GenBank/DDBJ databases">
        <title>Sequencing the genomes of 1000 actinobacteria strains.</title>
        <authorList>
            <person name="Klenk H.-P."/>
        </authorList>
    </citation>
    <scope>NUCLEOTIDE SEQUENCE [LARGE SCALE GENOMIC DNA]</scope>
    <source>
        <strain evidence="11 12">DSM 28967</strain>
    </source>
</reference>
<evidence type="ECO:0000256" key="5">
    <source>
        <dbReference type="ARBA" id="ARBA00023136"/>
    </source>
</evidence>
<feature type="binding site" evidence="10">
    <location>
        <position position="71"/>
    </location>
    <ligand>
        <name>Na(+)</name>
        <dbReference type="ChEBI" id="CHEBI:29101"/>
        <note>structural</note>
    </ligand>
</feature>
<dbReference type="GO" id="GO:0062054">
    <property type="term" value="F:fluoride channel activity"/>
    <property type="evidence" value="ECO:0007669"/>
    <property type="project" value="UniProtKB-UniRule"/>
</dbReference>
<evidence type="ECO:0000256" key="2">
    <source>
        <dbReference type="ARBA" id="ARBA00022475"/>
    </source>
</evidence>
<comment type="caution">
    <text evidence="11">The sequence shown here is derived from an EMBL/GenBank/DDBJ whole genome shotgun (WGS) entry which is preliminary data.</text>
</comment>
<keyword evidence="12" id="KW-1185">Reference proteome</keyword>
<dbReference type="GO" id="GO:0140114">
    <property type="term" value="P:cellular detoxification of fluoride"/>
    <property type="evidence" value="ECO:0007669"/>
    <property type="project" value="UniProtKB-UniRule"/>
</dbReference>
<dbReference type="RefSeq" id="WP_184793815.1">
    <property type="nucleotide sequence ID" value="NZ_JACHMY010000001.1"/>
</dbReference>
<feature type="binding site" evidence="10">
    <location>
        <position position="74"/>
    </location>
    <ligand>
        <name>Na(+)</name>
        <dbReference type="ChEBI" id="CHEBI:29101"/>
        <note>structural</note>
    </ligand>
</feature>
<evidence type="ECO:0000313" key="11">
    <source>
        <dbReference type="EMBL" id="MBB5833993.1"/>
    </source>
</evidence>
<evidence type="ECO:0000256" key="10">
    <source>
        <dbReference type="HAMAP-Rule" id="MF_00454"/>
    </source>
</evidence>
<evidence type="ECO:0000256" key="7">
    <source>
        <dbReference type="ARBA" id="ARBA00035120"/>
    </source>
</evidence>
<accession>A0A7W9J1R8</accession>
<evidence type="ECO:0000256" key="9">
    <source>
        <dbReference type="ARBA" id="ARBA00049940"/>
    </source>
</evidence>
<comment type="similarity">
    <text evidence="7 10">Belongs to the fluoride channel Fluc/FEX (TC 1.A.43) family.</text>
</comment>
<keyword evidence="6 10" id="KW-0407">Ion channel</keyword>
<gene>
    <name evidence="10" type="primary">fluC</name>
    <name evidence="10" type="synonym">crcB</name>
    <name evidence="11" type="ORF">HDA39_000727</name>
</gene>
<protein>
    <recommendedName>
        <fullName evidence="10">Fluoride-specific ion channel FluC</fullName>
    </recommendedName>
</protein>
<keyword evidence="4 10" id="KW-1133">Transmembrane helix</keyword>
<keyword evidence="2 10" id="KW-1003">Cell membrane</keyword>
<proteinExistence type="inferred from homology"/>
<comment type="catalytic activity">
    <reaction evidence="8">
        <text>fluoride(in) = fluoride(out)</text>
        <dbReference type="Rhea" id="RHEA:76159"/>
        <dbReference type="ChEBI" id="CHEBI:17051"/>
    </reaction>
    <physiologicalReaction direction="left-to-right" evidence="8">
        <dbReference type="Rhea" id="RHEA:76160"/>
    </physiologicalReaction>
</comment>
<evidence type="ECO:0000256" key="1">
    <source>
        <dbReference type="ARBA" id="ARBA00004651"/>
    </source>
</evidence>
<dbReference type="GO" id="GO:0005886">
    <property type="term" value="C:plasma membrane"/>
    <property type="evidence" value="ECO:0007669"/>
    <property type="project" value="UniProtKB-SubCell"/>
</dbReference>
<keyword evidence="10" id="KW-0813">Transport</keyword>
<organism evidence="11 12">
    <name type="scientific">Kribbella italica</name>
    <dbReference type="NCBI Taxonomy" id="1540520"/>
    <lineage>
        <taxon>Bacteria</taxon>
        <taxon>Bacillati</taxon>
        <taxon>Actinomycetota</taxon>
        <taxon>Actinomycetes</taxon>
        <taxon>Propionibacteriales</taxon>
        <taxon>Kribbellaceae</taxon>
        <taxon>Kribbella</taxon>
    </lineage>
</organism>
<dbReference type="HAMAP" id="MF_00454">
    <property type="entry name" value="FluC"/>
    <property type="match status" value="1"/>
</dbReference>
<comment type="activity regulation">
    <text evidence="10">Na(+) is not transported, but it plays an essential structural role and its presence is essential for fluoride channel function.</text>
</comment>
<comment type="subcellular location">
    <subcellularLocation>
        <location evidence="1 10">Cell membrane</location>
        <topology evidence="1 10">Multi-pass membrane protein</topology>
    </subcellularLocation>
</comment>
<keyword evidence="3 10" id="KW-0812">Transmembrane</keyword>
<evidence type="ECO:0000256" key="6">
    <source>
        <dbReference type="ARBA" id="ARBA00023303"/>
    </source>
</evidence>
<keyword evidence="5 10" id="KW-0472">Membrane</keyword>
<feature type="transmembrane region" description="Helical" evidence="10">
    <location>
        <begin position="63"/>
        <end position="81"/>
    </location>
</feature>
<name>A0A7W9J1R8_9ACTN</name>
<comment type="function">
    <text evidence="9 10">Fluoride-specific ion channel. Important for reducing fluoride concentration in the cell, thus reducing its toxicity.</text>
</comment>
<dbReference type="Pfam" id="PF02537">
    <property type="entry name" value="CRCB"/>
    <property type="match status" value="1"/>
</dbReference>
<feature type="transmembrane region" description="Helical" evidence="10">
    <location>
        <begin position="93"/>
        <end position="116"/>
    </location>
</feature>